<reference evidence="11" key="1">
    <citation type="submission" date="2016-10" db="EMBL/GenBank/DDBJ databases">
        <authorList>
            <person name="Varghese N."/>
            <person name="Submissions S."/>
        </authorList>
    </citation>
    <scope>NUCLEOTIDE SEQUENCE [LARGE SCALE GENOMIC DNA]</scope>
    <source>
        <strain evidence="11">UNC178MFTsu3.1</strain>
    </source>
</reference>
<dbReference type="InterPro" id="IPR018950">
    <property type="entry name" value="DiS-bond_isomerase_DsbC/G_N"/>
</dbReference>
<dbReference type="STRING" id="500610.SAMN02799615_03446"/>
<sequence length="263" mass="28182">MFKNGWLALCASVVCAFAFAQPARAADDAAKDAPKASAEDIVRQAVTGLASKAQIESIRPSPIPGFYQVIASGQLVYVSADGKYMFTGNLIDLASKKDMSDLLWADFRKAQLDKLPASDRIVFAPARPRYKVSVFTDVNCGYCRALHQHVEDFNKAGIALEYIAWPREGVLSTGGNPTPTYTEMVSVWCAADRKAAFSAAKEGKQPKAASCANPVKSEFDLGVRLGVTGTPTIVAEDGTVLGGYMTPDQLLQALQKRGIKPAS</sequence>
<dbReference type="EMBL" id="FONH01000016">
    <property type="protein sequence ID" value="SFF40686.1"/>
    <property type="molecule type" value="Genomic_DNA"/>
</dbReference>
<feature type="signal peptide" evidence="7">
    <location>
        <begin position="1"/>
        <end position="25"/>
    </location>
</feature>
<dbReference type="InterPro" id="IPR009094">
    <property type="entry name" value="DiS-bond_isomerase_DsbC/G_N_sf"/>
</dbReference>
<evidence type="ECO:0000256" key="7">
    <source>
        <dbReference type="RuleBase" id="RU364038"/>
    </source>
</evidence>
<comment type="subcellular location">
    <subcellularLocation>
        <location evidence="1 7">Periplasm</location>
    </subcellularLocation>
</comment>
<evidence type="ECO:0000259" key="8">
    <source>
        <dbReference type="Pfam" id="PF10411"/>
    </source>
</evidence>
<dbReference type="AlphaFoldDB" id="A0A1I2IIN5"/>
<dbReference type="RefSeq" id="WP_026635643.1">
    <property type="nucleotide sequence ID" value="NZ_FONH01000016.1"/>
</dbReference>
<dbReference type="GO" id="GO:0042597">
    <property type="term" value="C:periplasmic space"/>
    <property type="evidence" value="ECO:0007669"/>
    <property type="project" value="UniProtKB-SubCell"/>
</dbReference>
<dbReference type="PROSITE" id="PS00194">
    <property type="entry name" value="THIOREDOXIN_1"/>
    <property type="match status" value="1"/>
</dbReference>
<dbReference type="InterPro" id="IPR036249">
    <property type="entry name" value="Thioredoxin-like_sf"/>
</dbReference>
<keyword evidence="6 7" id="KW-0676">Redox-active center</keyword>
<evidence type="ECO:0000313" key="10">
    <source>
        <dbReference type="EMBL" id="SFF40686.1"/>
    </source>
</evidence>
<keyword evidence="11" id="KW-1185">Reference proteome</keyword>
<evidence type="ECO:0000256" key="3">
    <source>
        <dbReference type="ARBA" id="ARBA00022729"/>
    </source>
</evidence>
<name>A0A1I2IIN5_9GAMM</name>
<evidence type="ECO:0000256" key="5">
    <source>
        <dbReference type="ARBA" id="ARBA00023157"/>
    </source>
</evidence>
<dbReference type="Proteomes" id="UP000199477">
    <property type="component" value="Unassembled WGS sequence"/>
</dbReference>
<evidence type="ECO:0000259" key="9">
    <source>
        <dbReference type="Pfam" id="PF13098"/>
    </source>
</evidence>
<dbReference type="Gene3D" id="3.40.30.10">
    <property type="entry name" value="Glutaredoxin"/>
    <property type="match status" value="1"/>
</dbReference>
<dbReference type="InterPro" id="IPR033954">
    <property type="entry name" value="DiS-bond_Isoase_DsbC/G"/>
</dbReference>
<evidence type="ECO:0000313" key="11">
    <source>
        <dbReference type="Proteomes" id="UP000199477"/>
    </source>
</evidence>
<proteinExistence type="inferred from homology"/>
<feature type="domain" description="Thioredoxin-like fold" evidence="9">
    <location>
        <begin position="129"/>
        <end position="254"/>
    </location>
</feature>
<dbReference type="Pfam" id="PF10411">
    <property type="entry name" value="DsbC_N"/>
    <property type="match status" value="1"/>
</dbReference>
<gene>
    <name evidence="10" type="ORF">SAMN02799615_03446</name>
</gene>
<dbReference type="PANTHER" id="PTHR35272:SF3">
    <property type="entry name" value="THIOL:DISULFIDE INTERCHANGE PROTEIN DSBC"/>
    <property type="match status" value="1"/>
</dbReference>
<dbReference type="Pfam" id="PF13098">
    <property type="entry name" value="Thioredoxin_2"/>
    <property type="match status" value="1"/>
</dbReference>
<comment type="function">
    <text evidence="7">Required for disulfide bond formation in some periplasmic proteins. Acts by transferring its disulfide bond to other proteins and is reduced in the process.</text>
</comment>
<evidence type="ECO:0000256" key="2">
    <source>
        <dbReference type="ARBA" id="ARBA00009813"/>
    </source>
</evidence>
<dbReference type="InterPro" id="IPR017937">
    <property type="entry name" value="Thioredoxin_CS"/>
</dbReference>
<dbReference type="InterPro" id="IPR051470">
    <property type="entry name" value="Thiol:disulfide_interchange"/>
</dbReference>
<protein>
    <recommendedName>
        <fullName evidence="7">Thiol:disulfide interchange protein</fullName>
    </recommendedName>
</protein>
<evidence type="ECO:0000256" key="6">
    <source>
        <dbReference type="ARBA" id="ARBA00023284"/>
    </source>
</evidence>
<keyword evidence="5" id="KW-1015">Disulfide bond</keyword>
<keyword evidence="4 7" id="KW-0574">Periplasm</keyword>
<dbReference type="SUPFAM" id="SSF54423">
    <property type="entry name" value="DsbC/DsbG N-terminal domain-like"/>
    <property type="match status" value="1"/>
</dbReference>
<comment type="similarity">
    <text evidence="2 7">Belongs to the thioredoxin family. DsbC subfamily.</text>
</comment>
<dbReference type="InterPro" id="IPR012336">
    <property type="entry name" value="Thioredoxin-like_fold"/>
</dbReference>
<dbReference type="PANTHER" id="PTHR35272">
    <property type="entry name" value="THIOL:DISULFIDE INTERCHANGE PROTEIN DSBC-RELATED"/>
    <property type="match status" value="1"/>
</dbReference>
<feature type="domain" description="Disulphide bond isomerase DsbC/G N-terminal" evidence="8">
    <location>
        <begin position="30"/>
        <end position="100"/>
    </location>
</feature>
<dbReference type="CDD" id="cd03020">
    <property type="entry name" value="DsbA_DsbC_DsbG"/>
    <property type="match status" value="1"/>
</dbReference>
<dbReference type="SUPFAM" id="SSF52833">
    <property type="entry name" value="Thioredoxin-like"/>
    <property type="match status" value="1"/>
</dbReference>
<dbReference type="Gene3D" id="3.10.450.70">
    <property type="entry name" value="Disulphide bond isomerase, DsbC/G, N-terminal"/>
    <property type="match status" value="1"/>
</dbReference>
<feature type="chain" id="PRO_5011331971" description="Thiol:disulfide interchange protein" evidence="7">
    <location>
        <begin position="26"/>
        <end position="263"/>
    </location>
</feature>
<keyword evidence="3 7" id="KW-0732">Signal</keyword>
<organism evidence="10 11">
    <name type="scientific">Dyella marensis</name>
    <dbReference type="NCBI Taxonomy" id="500610"/>
    <lineage>
        <taxon>Bacteria</taxon>
        <taxon>Pseudomonadati</taxon>
        <taxon>Pseudomonadota</taxon>
        <taxon>Gammaproteobacteria</taxon>
        <taxon>Lysobacterales</taxon>
        <taxon>Rhodanobacteraceae</taxon>
        <taxon>Dyella</taxon>
    </lineage>
</organism>
<accession>A0A1I2IIN5</accession>
<evidence type="ECO:0000256" key="4">
    <source>
        <dbReference type="ARBA" id="ARBA00022764"/>
    </source>
</evidence>
<evidence type="ECO:0000256" key="1">
    <source>
        <dbReference type="ARBA" id="ARBA00004418"/>
    </source>
</evidence>